<dbReference type="InterPro" id="IPR035992">
    <property type="entry name" value="Ricin_B-like_lectins"/>
</dbReference>
<keyword evidence="1" id="KW-0732">Signal</keyword>
<protein>
    <recommendedName>
        <fullName evidence="2">Ricin B lectin domain-containing protein</fullName>
    </recommendedName>
</protein>
<accession>A0A852UPI9</accession>
<evidence type="ECO:0000313" key="4">
    <source>
        <dbReference type="Proteomes" id="UP000576393"/>
    </source>
</evidence>
<evidence type="ECO:0000256" key="1">
    <source>
        <dbReference type="SAM" id="SignalP"/>
    </source>
</evidence>
<dbReference type="CDD" id="cd00161">
    <property type="entry name" value="beta-trefoil_Ricin-like"/>
    <property type="match status" value="1"/>
</dbReference>
<evidence type="ECO:0000259" key="2">
    <source>
        <dbReference type="SMART" id="SM00458"/>
    </source>
</evidence>
<dbReference type="SMART" id="SM00458">
    <property type="entry name" value="RICIN"/>
    <property type="match status" value="1"/>
</dbReference>
<comment type="caution">
    <text evidence="3">The sequence shown here is derived from an EMBL/GenBank/DDBJ whole genome shotgun (WGS) entry which is preliminary data.</text>
</comment>
<gene>
    <name evidence="3" type="ORF">HDA43_000079</name>
</gene>
<dbReference type="AlphaFoldDB" id="A0A852UPI9"/>
<dbReference type="Gene3D" id="2.80.10.50">
    <property type="match status" value="2"/>
</dbReference>
<proteinExistence type="predicted"/>
<organism evidence="3 4">
    <name type="scientific">Streptosporangium sandarakinum</name>
    <dbReference type="NCBI Taxonomy" id="1260955"/>
    <lineage>
        <taxon>Bacteria</taxon>
        <taxon>Bacillati</taxon>
        <taxon>Actinomycetota</taxon>
        <taxon>Actinomycetes</taxon>
        <taxon>Streptosporangiales</taxon>
        <taxon>Streptosporangiaceae</taxon>
        <taxon>Streptosporangium</taxon>
    </lineage>
</organism>
<dbReference type="InterPro" id="IPR000772">
    <property type="entry name" value="Ricin_B_lectin"/>
</dbReference>
<feature type="domain" description="Ricin B lectin" evidence="2">
    <location>
        <begin position="49"/>
        <end position="185"/>
    </location>
</feature>
<reference evidence="3 4" key="1">
    <citation type="submission" date="2020-07" db="EMBL/GenBank/DDBJ databases">
        <title>Sequencing the genomes of 1000 actinobacteria strains.</title>
        <authorList>
            <person name="Klenk H.-P."/>
        </authorList>
    </citation>
    <scope>NUCLEOTIDE SEQUENCE [LARGE SCALE GENOMIC DNA]</scope>
    <source>
        <strain evidence="3 4">DSM 45763</strain>
    </source>
</reference>
<keyword evidence="4" id="KW-1185">Reference proteome</keyword>
<sequence length="187" mass="19969">MAVLRPVRRSALTLVTAAALFVPVLPAAAGSQADPAADASPEGQQTAAVTGMLVNGQTGKCLTVAGGGRTTDNLRAAQYECDAYPTRQWTMTDATGTRQYMLRNAQTGKCLTIAGGASTANNYTAVQYTCVDHPAFRWMFWGTAGARQYQLKNVQTGKCLTIGPDGSTAVQYTCDKQPSRMWGVRYM</sequence>
<dbReference type="Pfam" id="PF14200">
    <property type="entry name" value="RicinB_lectin_2"/>
    <property type="match status" value="2"/>
</dbReference>
<feature type="chain" id="PRO_5032323185" description="Ricin B lectin domain-containing protein" evidence="1">
    <location>
        <begin position="30"/>
        <end position="187"/>
    </location>
</feature>
<name>A0A852UPI9_9ACTN</name>
<dbReference type="Proteomes" id="UP000576393">
    <property type="component" value="Unassembled WGS sequence"/>
</dbReference>
<evidence type="ECO:0000313" key="3">
    <source>
        <dbReference type="EMBL" id="NYF37920.1"/>
    </source>
</evidence>
<dbReference type="SUPFAM" id="SSF50370">
    <property type="entry name" value="Ricin B-like lectins"/>
    <property type="match status" value="1"/>
</dbReference>
<feature type="signal peptide" evidence="1">
    <location>
        <begin position="1"/>
        <end position="29"/>
    </location>
</feature>
<dbReference type="PROSITE" id="PS50231">
    <property type="entry name" value="RICIN_B_LECTIN"/>
    <property type="match status" value="1"/>
</dbReference>
<dbReference type="RefSeq" id="WP_179817758.1">
    <property type="nucleotide sequence ID" value="NZ_JACCCO010000001.1"/>
</dbReference>
<dbReference type="EMBL" id="JACCCO010000001">
    <property type="protein sequence ID" value="NYF37920.1"/>
    <property type="molecule type" value="Genomic_DNA"/>
</dbReference>